<dbReference type="EMBL" id="VZAP01000019">
    <property type="protein sequence ID" value="MQO91352.1"/>
    <property type="molecule type" value="Genomic_DNA"/>
</dbReference>
<proteinExistence type="predicted"/>
<sequence length="104" mass="12067">MDSITGTYYGVLPPDIKTTLTLNADGTYLLIQPYKEKQKEQERLRGTFQVLDYNILMLVHPSSGEHTFYKVKDANHIVLIDSFGNEPQKEDKKNYILKGKYRKI</sequence>
<name>A0AA91A5N2_9BACT</name>
<evidence type="ECO:0000313" key="1">
    <source>
        <dbReference type="EMBL" id="MQO91352.1"/>
    </source>
</evidence>
<accession>A0AA91A5N2</accession>
<organism evidence="1 2">
    <name type="scientific">Segatella copri</name>
    <dbReference type="NCBI Taxonomy" id="165179"/>
    <lineage>
        <taxon>Bacteria</taxon>
        <taxon>Pseudomonadati</taxon>
        <taxon>Bacteroidota</taxon>
        <taxon>Bacteroidia</taxon>
        <taxon>Bacteroidales</taxon>
        <taxon>Prevotellaceae</taxon>
        <taxon>Segatella</taxon>
    </lineage>
</organism>
<protein>
    <submittedName>
        <fullName evidence="1">Copper resistance protein NlpE</fullName>
    </submittedName>
</protein>
<dbReference type="RefSeq" id="WP_153137076.1">
    <property type="nucleotide sequence ID" value="NZ_VZAP01000019.1"/>
</dbReference>
<dbReference type="InterPro" id="IPR007298">
    <property type="entry name" value="Cu-R_lipoprotein_NlpE"/>
</dbReference>
<dbReference type="Gene3D" id="2.40.128.640">
    <property type="match status" value="1"/>
</dbReference>
<dbReference type="Pfam" id="PF04170">
    <property type="entry name" value="NlpE"/>
    <property type="match status" value="1"/>
</dbReference>
<gene>
    <name evidence="1" type="ORF">F7D31_01430</name>
</gene>
<dbReference type="Proteomes" id="UP000421283">
    <property type="component" value="Unassembled WGS sequence"/>
</dbReference>
<comment type="caution">
    <text evidence="1">The sequence shown here is derived from an EMBL/GenBank/DDBJ whole genome shotgun (WGS) entry which is preliminary data.</text>
</comment>
<evidence type="ECO:0000313" key="2">
    <source>
        <dbReference type="Proteomes" id="UP000421283"/>
    </source>
</evidence>
<dbReference type="AlphaFoldDB" id="A0AA91A5N2"/>
<reference evidence="2" key="1">
    <citation type="submission" date="2019-09" db="EMBL/GenBank/DDBJ databases">
        <title>Distinct polysaccharide growth profiles of human intestinal Prevotella copri isolates.</title>
        <authorList>
            <person name="Fehlner-Peach H."/>
            <person name="Magnabosco C."/>
            <person name="Raghavan V."/>
            <person name="Scher J.U."/>
            <person name="Tett A."/>
            <person name="Cox L.M."/>
            <person name="Gottsegen C."/>
            <person name="Watters A."/>
            <person name="Wiltshire- Gordon J.D."/>
            <person name="Segata N."/>
            <person name="Bonneau R."/>
            <person name="Littman D.R."/>
        </authorList>
    </citation>
    <scope>NUCLEOTIDE SEQUENCE [LARGE SCALE GENOMIC DNA]</scope>
    <source>
        <strain evidence="2">iAU3127</strain>
    </source>
</reference>